<evidence type="ECO:0000256" key="3">
    <source>
        <dbReference type="ARBA" id="ARBA00013365"/>
    </source>
</evidence>
<dbReference type="Gene3D" id="3.60.21.10">
    <property type="match status" value="1"/>
</dbReference>
<dbReference type="GO" id="GO:0006260">
    <property type="term" value="P:DNA replication"/>
    <property type="evidence" value="ECO:0007669"/>
    <property type="project" value="UniProtKB-KW"/>
</dbReference>
<keyword evidence="7" id="KW-0233">DNA recombination</keyword>
<protein>
    <recommendedName>
        <fullName evidence="3 7">Nuclease SbcCD subunit D</fullName>
    </recommendedName>
</protein>
<dbReference type="Proteomes" id="UP000076923">
    <property type="component" value="Unassembled WGS sequence"/>
</dbReference>
<feature type="domain" description="Calcineurin-like phosphoesterase" evidence="8">
    <location>
        <begin position="1"/>
        <end position="229"/>
    </location>
</feature>
<comment type="function">
    <text evidence="7">SbcCD cleaves DNA hairpin structures. These structures can inhibit DNA replication and are intermediates in certain DNA recombination reactions. The complex acts as a 3'-&gt;5' double strand exonuclease that can open hairpins. It also has a 5' single-strand endonuclease activity.</text>
</comment>
<feature type="domain" description="Nuclease SbcCD subunit D C-terminal" evidence="9">
    <location>
        <begin position="279"/>
        <end position="376"/>
    </location>
</feature>
<organism evidence="10 11">
    <name type="scientific">Polaribacter atrinae</name>
    <dbReference type="NCBI Taxonomy" id="1333662"/>
    <lineage>
        <taxon>Bacteria</taxon>
        <taxon>Pseudomonadati</taxon>
        <taxon>Bacteroidota</taxon>
        <taxon>Flavobacteriia</taxon>
        <taxon>Flavobacteriales</taxon>
        <taxon>Flavobacteriaceae</taxon>
    </lineage>
</organism>
<dbReference type="Pfam" id="PF00149">
    <property type="entry name" value="Metallophos"/>
    <property type="match status" value="1"/>
</dbReference>
<dbReference type="STRING" id="1333662.LPB303_15600"/>
<evidence type="ECO:0000313" key="11">
    <source>
        <dbReference type="Proteomes" id="UP000076923"/>
    </source>
</evidence>
<comment type="similarity">
    <text evidence="1 7">Belongs to the SbcD family.</text>
</comment>
<accession>A0A176SYD1</accession>
<dbReference type="NCBIfam" id="TIGR00619">
    <property type="entry name" value="sbcd"/>
    <property type="match status" value="1"/>
</dbReference>
<dbReference type="RefSeq" id="WP_068452296.1">
    <property type="nucleotide sequence ID" value="NZ_CP150660.1"/>
</dbReference>
<evidence type="ECO:0000256" key="5">
    <source>
        <dbReference type="ARBA" id="ARBA00022801"/>
    </source>
</evidence>
<comment type="caution">
    <text evidence="10">The sequence shown here is derived from an EMBL/GenBank/DDBJ whole genome shotgun (WGS) entry which is preliminary data.</text>
</comment>
<dbReference type="InterPro" id="IPR004593">
    <property type="entry name" value="SbcD"/>
</dbReference>
<evidence type="ECO:0000256" key="4">
    <source>
        <dbReference type="ARBA" id="ARBA00022722"/>
    </source>
</evidence>
<evidence type="ECO:0000259" key="9">
    <source>
        <dbReference type="Pfam" id="PF12320"/>
    </source>
</evidence>
<evidence type="ECO:0000313" key="10">
    <source>
        <dbReference type="EMBL" id="OAD40682.1"/>
    </source>
</evidence>
<reference evidence="10 11" key="1">
    <citation type="submission" date="2016-02" db="EMBL/GenBank/DDBJ databases">
        <title>Draft genome sequence of Polaribacter atrinae KACC17473.</title>
        <authorList>
            <person name="Shin S.-K."/>
            <person name="Yi H."/>
        </authorList>
    </citation>
    <scope>NUCLEOTIDE SEQUENCE [LARGE SCALE GENOMIC DNA]</scope>
    <source>
        <strain evidence="10 11">KACC 17473</strain>
    </source>
</reference>
<evidence type="ECO:0000256" key="6">
    <source>
        <dbReference type="ARBA" id="ARBA00022839"/>
    </source>
</evidence>
<dbReference type="OrthoDB" id="9773856at2"/>
<dbReference type="GO" id="GO:0008408">
    <property type="term" value="F:3'-5' exonuclease activity"/>
    <property type="evidence" value="ECO:0007669"/>
    <property type="project" value="InterPro"/>
</dbReference>
<dbReference type="InterPro" id="IPR050535">
    <property type="entry name" value="DNA_Repair-Maintenance_Comp"/>
</dbReference>
<dbReference type="Pfam" id="PF12320">
    <property type="entry name" value="SbcD_C"/>
    <property type="match status" value="1"/>
</dbReference>
<dbReference type="PANTHER" id="PTHR30337">
    <property type="entry name" value="COMPONENT OF ATP-DEPENDENT DSDNA EXONUCLEASE"/>
    <property type="match status" value="1"/>
</dbReference>
<dbReference type="InterPro" id="IPR041796">
    <property type="entry name" value="Mre11_N"/>
</dbReference>
<gene>
    <name evidence="7" type="primary">sbcD</name>
    <name evidence="10" type="ORF">LPB303_15600</name>
</gene>
<dbReference type="AlphaFoldDB" id="A0A176SYD1"/>
<evidence type="ECO:0000256" key="1">
    <source>
        <dbReference type="ARBA" id="ARBA00010555"/>
    </source>
</evidence>
<dbReference type="PANTHER" id="PTHR30337:SF0">
    <property type="entry name" value="NUCLEASE SBCCD SUBUNIT D"/>
    <property type="match status" value="1"/>
</dbReference>
<keyword evidence="5 7" id="KW-0378">Hydrolase</keyword>
<dbReference type="GO" id="GO:0006310">
    <property type="term" value="P:DNA recombination"/>
    <property type="evidence" value="ECO:0007669"/>
    <property type="project" value="UniProtKB-KW"/>
</dbReference>
<dbReference type="InterPro" id="IPR029052">
    <property type="entry name" value="Metallo-depent_PP-like"/>
</dbReference>
<dbReference type="SUPFAM" id="SSF56300">
    <property type="entry name" value="Metallo-dependent phosphatases"/>
    <property type="match status" value="1"/>
</dbReference>
<keyword evidence="4 7" id="KW-0540">Nuclease</keyword>
<proteinExistence type="inferred from homology"/>
<name>A0A176SYD1_9FLAO</name>
<dbReference type="GO" id="GO:0004519">
    <property type="term" value="F:endonuclease activity"/>
    <property type="evidence" value="ECO:0007669"/>
    <property type="project" value="UniProtKB-KW"/>
</dbReference>
<dbReference type="EMBL" id="LVWE01000085">
    <property type="protein sequence ID" value="OAD40682.1"/>
    <property type="molecule type" value="Genomic_DNA"/>
</dbReference>
<sequence length="400" mass="45024">MKILHTADWHLGHRLHEQSQFEEQSLFLNWIETYIIEQKIDVLLISGDVFDTGSPSNQSLEMYYSFLVKLNGTTCKSIIITGGNHDSPGTLNAPKQILGALSIKVIGKATEDIKDEVFEIEINNEKVIIAAVPYLRDGDIRRAVAGETFDELTDKYKTALINHYNSAAKQCETINKSNAPVIAMGHLFATGGSISDSEQNIYVGTLGHIGAQDFPTYFDYVALGHLHRPQIIGNNDKIRYSGSPNILSFSELKYDKKIIVLTIENNKISSIEDAIIPHFRNFYKLEGTIDACIAQFTTITDNEYNLTPWVEIALKEANTVNTDDLKNAAEQYPFEILKIALKKQRNTKGIEELLAETKSIKELLPMEVFELKCEEMGYDLKNNPEVKDAFNEILQSVKNQ</sequence>
<dbReference type="InterPro" id="IPR004843">
    <property type="entry name" value="Calcineurin-like_PHP"/>
</dbReference>
<keyword evidence="6 7" id="KW-0269">Exonuclease</keyword>
<evidence type="ECO:0000256" key="7">
    <source>
        <dbReference type="RuleBase" id="RU363069"/>
    </source>
</evidence>
<dbReference type="InterPro" id="IPR026843">
    <property type="entry name" value="SbcD_C"/>
</dbReference>
<keyword evidence="7" id="KW-0235">DNA replication</keyword>
<keyword evidence="11" id="KW-1185">Reference proteome</keyword>
<keyword evidence="7" id="KW-0255">Endonuclease</keyword>
<comment type="subunit">
    <text evidence="2 7">Heterodimer of SbcC and SbcD.</text>
</comment>
<evidence type="ECO:0000259" key="8">
    <source>
        <dbReference type="Pfam" id="PF00149"/>
    </source>
</evidence>
<dbReference type="CDD" id="cd00840">
    <property type="entry name" value="MPP_Mre11_N"/>
    <property type="match status" value="1"/>
</dbReference>
<evidence type="ECO:0000256" key="2">
    <source>
        <dbReference type="ARBA" id="ARBA00011322"/>
    </source>
</evidence>